<proteinExistence type="predicted"/>
<gene>
    <name evidence="1" type="ORF">DBV15_10287</name>
</gene>
<dbReference type="Gene3D" id="2.30.230.10">
    <property type="entry name" value="Lipovitellin, beta-sheet shell regions, chain A"/>
    <property type="match status" value="2"/>
</dbReference>
<dbReference type="Proteomes" id="UP000310200">
    <property type="component" value="Unassembled WGS sequence"/>
</dbReference>
<dbReference type="EMBL" id="QBLH01000531">
    <property type="protein sequence ID" value="TGZ54953.1"/>
    <property type="molecule type" value="Genomic_DNA"/>
</dbReference>
<evidence type="ECO:0000313" key="2">
    <source>
        <dbReference type="Proteomes" id="UP000310200"/>
    </source>
</evidence>
<comment type="caution">
    <text evidence="1">The sequence shown here is derived from an EMBL/GenBank/DDBJ whole genome shotgun (WGS) entry which is preliminary data.</text>
</comment>
<dbReference type="STRING" id="300112.A0A4S2KXP6"/>
<keyword evidence="2" id="KW-1185">Reference proteome</keyword>
<name>A0A4S2KXP6_9HYME</name>
<feature type="non-terminal residue" evidence="1">
    <location>
        <position position="578"/>
    </location>
</feature>
<dbReference type="AlphaFoldDB" id="A0A4S2KXP6"/>
<reference evidence="1 2" key="1">
    <citation type="journal article" date="2019" name="Philos. Trans. R. Soc. Lond., B, Biol. Sci.">
        <title>Ant behaviour and brain gene expression of defending hosts depend on the ecological success of the intruding social parasite.</title>
        <authorList>
            <person name="Kaur R."/>
            <person name="Stoldt M."/>
            <person name="Jongepier E."/>
            <person name="Feldmeyer B."/>
            <person name="Menzel F."/>
            <person name="Bornberg-Bauer E."/>
            <person name="Foitzik S."/>
        </authorList>
    </citation>
    <scope>NUCLEOTIDE SEQUENCE [LARGE SCALE GENOMIC DNA]</scope>
    <source>
        <tissue evidence="1">Whole body</tissue>
    </source>
</reference>
<evidence type="ECO:0000313" key="1">
    <source>
        <dbReference type="EMBL" id="TGZ54953.1"/>
    </source>
</evidence>
<dbReference type="GO" id="GO:0005319">
    <property type="term" value="F:lipid transporter activity"/>
    <property type="evidence" value="ECO:0007669"/>
    <property type="project" value="InterPro"/>
</dbReference>
<accession>A0A4S2KXP6</accession>
<sequence>MLNYTFVPFLLSALNANISESNFSAEYLFDFNQTTVVHRDPLQTTQLTAALICQPYLLTSLYCFLQNVTFSTTLTYQNVNVTEEVSRNHIKSEQWFEIYFNEHGVQYILVPAKSDKVIRSIMKDIANQFNIGGDKMAKLANGNFPFGSTTFTEREETPIGVCTTKHNMHTLYGVYDRNEHFKFQIIPLAMAKHFAEQRSTRIRIEKNRENCEYSEKFDSFLNGMQVNEYLYTMEVMDDKLRMSTTMGVQLPRIPWKQSGSPVFTETMLLNLTNIRSPQTIAQNEKFARRGFRTCFGRKALNASVPEGTSNVEYTFHVNKTTVVYREPLQITQLTAVLICQPLQSETTLPCFLRDVMTSSTLKYQNSNITEEVSKENIKSEQWFGINFNERGVQDIIVNMNIEKIIKGIIKDIVEQFNMGSDLMAKLANMNFPSGFTAEEKTPIGTCTTKYNMDILYGQYERNEKQESKFQVIPLALAKHFAKQNDTHVRVTKTRQNCKYSRHFLDFLNGMEVDEYFYSMEIDDKLKISTTMDVQLPPDPWNPSGSSVFTDKIQLNLTDIRSPQIAAMDMPHTWITLTL</sequence>
<protein>
    <submittedName>
        <fullName evidence="1">Uncharacterized protein</fullName>
    </submittedName>
</protein>
<dbReference type="InterPro" id="IPR015816">
    <property type="entry name" value="Vitellinogen_b-sht_N"/>
</dbReference>
<organism evidence="1 2">
    <name type="scientific">Temnothorax longispinosus</name>
    <dbReference type="NCBI Taxonomy" id="300112"/>
    <lineage>
        <taxon>Eukaryota</taxon>
        <taxon>Metazoa</taxon>
        <taxon>Ecdysozoa</taxon>
        <taxon>Arthropoda</taxon>
        <taxon>Hexapoda</taxon>
        <taxon>Insecta</taxon>
        <taxon>Pterygota</taxon>
        <taxon>Neoptera</taxon>
        <taxon>Endopterygota</taxon>
        <taxon>Hymenoptera</taxon>
        <taxon>Apocrita</taxon>
        <taxon>Aculeata</taxon>
        <taxon>Formicoidea</taxon>
        <taxon>Formicidae</taxon>
        <taxon>Myrmicinae</taxon>
        <taxon>Temnothorax</taxon>
    </lineage>
</organism>